<keyword evidence="2 4" id="KW-0934">Plastid</keyword>
<keyword evidence="5" id="KW-0150">Chloroplast</keyword>
<evidence type="ECO:0000256" key="3">
    <source>
        <dbReference type="SAM" id="Phobius"/>
    </source>
</evidence>
<keyword evidence="3" id="KW-1133">Transmembrane helix</keyword>
<keyword evidence="3" id="KW-0812">Transmembrane</keyword>
<name>A0A1C9CCV4_9RHOD</name>
<sequence>MILLPYKQCPVPQNQQPRNEYNTLKQAYFFAFTTLSLKTYLSKLIRILFVILFCVTLISASVINIRSEPIKLWLVSLDITTVIGISIMLRTYLGWSYISKRLLSATIIYEESGWYDGEIWIKTPLELVQDRLVAQYTIKPILKRIQISTQCLLISSLIILGCLNG</sequence>
<dbReference type="EMBL" id="KX284718">
    <property type="protein sequence ID" value="AOM66209.1"/>
    <property type="molecule type" value="Genomic_DNA"/>
</dbReference>
<keyword evidence="3" id="KW-0472">Membrane</keyword>
<accession>A0A1C9CCV4</accession>
<feature type="transmembrane region" description="Helical" evidence="3">
    <location>
        <begin position="72"/>
        <end position="93"/>
    </location>
</feature>
<dbReference type="Pfam" id="PF06799">
    <property type="entry name" value="CGLD27-like"/>
    <property type="match status" value="1"/>
</dbReference>
<dbReference type="PANTHER" id="PTHR34214">
    <property type="match status" value="1"/>
</dbReference>
<reference evidence="5" key="2">
    <citation type="submission" date="2017-03" db="EMBL/GenBank/DDBJ databases">
        <title>The new red algal subphylum Proteorhodophytina comprises the largest and most divergent plastid genomes known.</title>
        <authorList>
            <person name="Munoz-Gomez S.A."/>
            <person name="Mejia-Franco F.G."/>
            <person name="Durnin K."/>
            <person name="Morgan C."/>
            <person name="Grisdale C.J."/>
            <person name="Archibald J.M."/>
            <person name="Slamovits C.H."/>
        </authorList>
    </citation>
    <scope>NUCLEOTIDE SEQUENCE</scope>
    <source>
        <strain evidence="5">UTEX LB2854</strain>
    </source>
</reference>
<gene>
    <name evidence="4" type="primary">ycf36</name>
    <name evidence="4" type="ORF">Bangp_127</name>
</gene>
<dbReference type="InterPro" id="IPR009631">
    <property type="entry name" value="CGLD27-like"/>
</dbReference>
<reference evidence="4" key="1">
    <citation type="journal article" date="2016" name="BMC Biol.">
        <title>Parallel evolution of highly conserved plastid genome architecture in red seaweeds and seed plants.</title>
        <authorList>
            <person name="Lee J."/>
            <person name="Cho C.H."/>
            <person name="Park S.I."/>
            <person name="Choi J.W."/>
            <person name="Song H.S."/>
            <person name="West J.A."/>
            <person name="Bhattacharya D."/>
            <person name="Yoon H.S."/>
        </authorList>
    </citation>
    <scope>NUCLEOTIDE SEQUENCE</scope>
</reference>
<dbReference type="GeneID" id="29073279"/>
<dbReference type="RefSeq" id="YP_009296866.1">
    <property type="nucleotide sequence ID" value="NC_031173.1"/>
</dbReference>
<proteinExistence type="predicted"/>
<evidence type="ECO:0000313" key="4">
    <source>
        <dbReference type="EMBL" id="AOM66209.1"/>
    </source>
</evidence>
<feature type="transmembrane region" description="Helical" evidence="3">
    <location>
        <begin position="44"/>
        <end position="66"/>
    </location>
</feature>
<dbReference type="PANTHER" id="PTHR34214:SF3">
    <property type="entry name" value="PROTEIN CONSERVED IN THE GREEN LINEAGE AND DIATOMS 27, CHLOROPLASTIC"/>
    <property type="match status" value="1"/>
</dbReference>
<dbReference type="AlphaFoldDB" id="A0A1C9CCV4"/>
<dbReference type="EMBL" id="KY709207">
    <property type="protein sequence ID" value="ARO90430.1"/>
    <property type="molecule type" value="Genomic_DNA"/>
</dbReference>
<comment type="subcellular location">
    <subcellularLocation>
        <location evidence="1">Plastid</location>
    </subcellularLocation>
</comment>
<protein>
    <submittedName>
        <fullName evidence="5">Conserved hypothetical plastid protein</fullName>
    </submittedName>
</protein>
<organism evidence="4">
    <name type="scientific">Bangiopsis subsimplex</name>
    <dbReference type="NCBI Taxonomy" id="139980"/>
    <lineage>
        <taxon>Eukaryota</taxon>
        <taxon>Rhodophyta</taxon>
        <taxon>Stylonematophyceae</taxon>
        <taxon>Stylonematales</taxon>
        <taxon>Stylonemataceae</taxon>
        <taxon>Bangiopsis</taxon>
    </lineage>
</organism>
<evidence type="ECO:0000256" key="1">
    <source>
        <dbReference type="ARBA" id="ARBA00004474"/>
    </source>
</evidence>
<geneLocation type="plastid" evidence="4"/>
<dbReference type="GO" id="GO:0009536">
    <property type="term" value="C:plastid"/>
    <property type="evidence" value="ECO:0007669"/>
    <property type="project" value="UniProtKB-SubCell"/>
</dbReference>
<evidence type="ECO:0000256" key="2">
    <source>
        <dbReference type="ARBA" id="ARBA00022640"/>
    </source>
</evidence>
<evidence type="ECO:0000313" key="5">
    <source>
        <dbReference type="EMBL" id="ARO90430.1"/>
    </source>
</evidence>